<feature type="transmembrane region" description="Helical" evidence="6">
    <location>
        <begin position="344"/>
        <end position="368"/>
    </location>
</feature>
<evidence type="ECO:0000256" key="3">
    <source>
        <dbReference type="ARBA" id="ARBA00022989"/>
    </source>
</evidence>
<proteinExistence type="inferred from homology"/>
<feature type="transmembrane region" description="Helical" evidence="6">
    <location>
        <begin position="194"/>
        <end position="213"/>
    </location>
</feature>
<keyword evidence="6" id="KW-0869">Chloride channel</keyword>
<evidence type="ECO:0000313" key="8">
    <source>
        <dbReference type="WBParaSite" id="EEL_0000187301-mRNA-1"/>
    </source>
</evidence>
<keyword evidence="3 6" id="KW-1133">Transmembrane helix</keyword>
<dbReference type="GO" id="GO:0034707">
    <property type="term" value="C:chloride channel complex"/>
    <property type="evidence" value="ECO:0007669"/>
    <property type="project" value="UniProtKB-KW"/>
</dbReference>
<keyword evidence="7" id="KW-1185">Reference proteome</keyword>
<dbReference type="Proteomes" id="UP000050640">
    <property type="component" value="Unplaced"/>
</dbReference>
<keyword evidence="6" id="KW-0813">Transport</keyword>
<evidence type="ECO:0000256" key="1">
    <source>
        <dbReference type="ARBA" id="ARBA00004370"/>
    </source>
</evidence>
<dbReference type="PROSITE" id="PS51419">
    <property type="entry name" value="RAB"/>
    <property type="match status" value="1"/>
</dbReference>
<dbReference type="PANTHER" id="PTHR10736">
    <property type="entry name" value="BESTROPHIN"/>
    <property type="match status" value="1"/>
</dbReference>
<evidence type="ECO:0000256" key="4">
    <source>
        <dbReference type="ARBA" id="ARBA00023136"/>
    </source>
</evidence>
<sequence>MRHLYSKIGDAFVVVFAVDDPISLEEAKEIIKEVKVRNNKKAPILLVANKIDLYEREEQWAAKGSRIYAFKNKLHFTTLSAINLPQVTETFRRILSEIGNFHPARMKKRRQSMPTTRGSSYSDIEIKAIELVARKHAADKKRLVWRELLIFLILYYIIRLFYNYALPLLDEENPEKYRFEFERISMAFDQYTKLIPLTFLLGFYVSNVVIRWWRQFECIPWPEDLLSLLCTLMPGKDITSQQRRHTIARYLNLTAALVYREISSTIRRRFPSLSHIVESGLLTETELKLLNETSREIKNVRWMIPLHWVQQIVMDESNDNAPPQSLVNQFMQELRAYRTAFRKLFSYDWVCVPLVYTQVAALATYAYFGFCLIGRQYLDPRKKYRDHEVDLMIPIFTIVQFLFFVGWFKVGQDLMRPFGMDDDDFELDYIFERNVGISFAIVDRLQMNDYEPLQKDKFWVSDDSVTISMPRTGLASQHKHRKPMRHIPSYKPVGSHDTEEGKTRCSAWKKRWNGYE</sequence>
<evidence type="ECO:0000313" key="7">
    <source>
        <dbReference type="Proteomes" id="UP000050640"/>
    </source>
</evidence>
<reference evidence="8" key="1">
    <citation type="submission" date="2017-02" db="UniProtKB">
        <authorList>
            <consortium name="WormBaseParasite"/>
        </authorList>
    </citation>
    <scope>IDENTIFICATION</scope>
</reference>
<dbReference type="InterPro" id="IPR001806">
    <property type="entry name" value="Small_GTPase"/>
</dbReference>
<dbReference type="PANTHER" id="PTHR10736:SF28">
    <property type="entry name" value="BESTROPHIN HOMOLOG 13"/>
    <property type="match status" value="1"/>
</dbReference>
<evidence type="ECO:0000256" key="5">
    <source>
        <dbReference type="ARBA" id="ARBA00034769"/>
    </source>
</evidence>
<dbReference type="CDD" id="cd00882">
    <property type="entry name" value="Ras_like_GTPase"/>
    <property type="match status" value="1"/>
</dbReference>
<dbReference type="SMART" id="SM00173">
    <property type="entry name" value="RAS"/>
    <property type="match status" value="1"/>
</dbReference>
<dbReference type="InterPro" id="IPR021134">
    <property type="entry name" value="Bestrophin-like"/>
</dbReference>
<feature type="transmembrane region" description="Helical" evidence="6">
    <location>
        <begin position="143"/>
        <end position="162"/>
    </location>
</feature>
<keyword evidence="2 6" id="KW-0812">Transmembrane</keyword>
<keyword evidence="6" id="KW-0406">Ion transport</keyword>
<comment type="subcellular location">
    <subcellularLocation>
        <location evidence="6">Cell membrane</location>
        <topology evidence="6">Multi-pass membrane protein</topology>
    </subcellularLocation>
    <subcellularLocation>
        <location evidence="1">Membrane</location>
    </subcellularLocation>
</comment>
<dbReference type="Pfam" id="PF00071">
    <property type="entry name" value="Ras"/>
    <property type="match status" value="1"/>
</dbReference>
<dbReference type="SUPFAM" id="SSF52540">
    <property type="entry name" value="P-loop containing nucleoside triphosphate hydrolases"/>
    <property type="match status" value="1"/>
</dbReference>
<dbReference type="GO" id="GO:0005525">
    <property type="term" value="F:GTP binding"/>
    <property type="evidence" value="ECO:0007669"/>
    <property type="project" value="InterPro"/>
</dbReference>
<protein>
    <recommendedName>
        <fullName evidence="6">Bestrophin homolog</fullName>
    </recommendedName>
</protein>
<dbReference type="WBParaSite" id="EEL_0000187301-mRNA-1">
    <property type="protein sequence ID" value="EEL_0000187301-mRNA-1"/>
    <property type="gene ID" value="EEL_0000187301"/>
</dbReference>
<comment type="function">
    <text evidence="6">Forms chloride channels.</text>
</comment>
<accession>A0A0R3RK64</accession>
<comment type="similarity">
    <text evidence="5 6">Belongs to the anion channel-forming bestrophin (TC 1.A.46) family. Calcium-sensitive chloride channel subfamily.</text>
</comment>
<evidence type="ECO:0000256" key="6">
    <source>
        <dbReference type="RuleBase" id="RU363126"/>
    </source>
</evidence>
<keyword evidence="4 6" id="KW-0472">Membrane</keyword>
<keyword evidence="6" id="KW-1003">Cell membrane</keyword>
<name>A0A0R3RK64_9BILA</name>
<dbReference type="Gene3D" id="3.40.50.300">
    <property type="entry name" value="P-loop containing nucleotide triphosphate hydrolases"/>
    <property type="match status" value="1"/>
</dbReference>
<dbReference type="GO" id="GO:0005886">
    <property type="term" value="C:plasma membrane"/>
    <property type="evidence" value="ECO:0007669"/>
    <property type="project" value="UniProtKB-SubCell"/>
</dbReference>
<evidence type="ECO:0000256" key="2">
    <source>
        <dbReference type="ARBA" id="ARBA00022692"/>
    </source>
</evidence>
<feature type="transmembrane region" description="Helical" evidence="6">
    <location>
        <begin position="391"/>
        <end position="410"/>
    </location>
</feature>
<keyword evidence="6" id="KW-0407">Ion channel</keyword>
<dbReference type="AlphaFoldDB" id="A0A0R3RK64"/>
<dbReference type="GO" id="GO:0003924">
    <property type="term" value="F:GTPase activity"/>
    <property type="evidence" value="ECO:0007669"/>
    <property type="project" value="InterPro"/>
</dbReference>
<dbReference type="GO" id="GO:0005254">
    <property type="term" value="F:chloride channel activity"/>
    <property type="evidence" value="ECO:0007669"/>
    <property type="project" value="UniProtKB-KW"/>
</dbReference>
<organism evidence="7 8">
    <name type="scientific">Elaeophora elaphi</name>
    <dbReference type="NCBI Taxonomy" id="1147741"/>
    <lineage>
        <taxon>Eukaryota</taxon>
        <taxon>Metazoa</taxon>
        <taxon>Ecdysozoa</taxon>
        <taxon>Nematoda</taxon>
        <taxon>Chromadorea</taxon>
        <taxon>Rhabditida</taxon>
        <taxon>Spirurina</taxon>
        <taxon>Spiruromorpha</taxon>
        <taxon>Filarioidea</taxon>
        <taxon>Onchocercidae</taxon>
        <taxon>Elaeophora</taxon>
    </lineage>
</organism>
<dbReference type="Pfam" id="PF01062">
    <property type="entry name" value="Bestrophin"/>
    <property type="match status" value="1"/>
</dbReference>
<dbReference type="InterPro" id="IPR000615">
    <property type="entry name" value="Bestrophin"/>
</dbReference>
<keyword evidence="6" id="KW-0868">Chloride</keyword>
<dbReference type="InterPro" id="IPR027417">
    <property type="entry name" value="P-loop_NTPase"/>
</dbReference>
<dbReference type="PROSITE" id="PS51421">
    <property type="entry name" value="RAS"/>
    <property type="match status" value="1"/>
</dbReference>